<dbReference type="Pfam" id="PF00768">
    <property type="entry name" value="Peptidase_S11"/>
    <property type="match status" value="1"/>
</dbReference>
<feature type="binding site" evidence="8">
    <location>
        <position position="229"/>
    </location>
    <ligand>
        <name>substrate</name>
    </ligand>
</feature>
<evidence type="ECO:0000256" key="9">
    <source>
        <dbReference type="RuleBase" id="RU004016"/>
    </source>
</evidence>
<protein>
    <submittedName>
        <fullName evidence="12">D-alanyl-D-alanine carboxypeptidase DacB</fullName>
    </submittedName>
</protein>
<keyword evidence="12" id="KW-0121">Carboxypeptidase</keyword>
<dbReference type="SUPFAM" id="SSF56601">
    <property type="entry name" value="beta-lactamase/transpeptidase-like"/>
    <property type="match status" value="1"/>
</dbReference>
<keyword evidence="13" id="KW-1185">Reference proteome</keyword>
<evidence type="ECO:0000256" key="2">
    <source>
        <dbReference type="ARBA" id="ARBA00022729"/>
    </source>
</evidence>
<dbReference type="InterPro" id="IPR012338">
    <property type="entry name" value="Beta-lactam/transpept-like"/>
</dbReference>
<dbReference type="RefSeq" id="WP_244865114.1">
    <property type="nucleotide sequence ID" value="NZ_BOVK01000027.1"/>
</dbReference>
<feature type="active site" description="Proton acceptor" evidence="7">
    <location>
        <position position="67"/>
    </location>
</feature>
<evidence type="ECO:0000256" key="10">
    <source>
        <dbReference type="SAM" id="SignalP"/>
    </source>
</evidence>
<dbReference type="PANTHER" id="PTHR21581:SF33">
    <property type="entry name" value="D-ALANYL-D-ALANINE CARBOXYPEPTIDASE DACB"/>
    <property type="match status" value="1"/>
</dbReference>
<accession>A0A8J4H1S8</accession>
<keyword evidence="4" id="KW-0133">Cell shape</keyword>
<feature type="domain" description="Peptidase S11 D-alanyl-D-alanine carboxypeptidase A N-terminal" evidence="11">
    <location>
        <begin position="37"/>
        <end position="258"/>
    </location>
</feature>
<proteinExistence type="inferred from homology"/>
<evidence type="ECO:0000256" key="1">
    <source>
        <dbReference type="ARBA" id="ARBA00007164"/>
    </source>
</evidence>
<organism evidence="12 13">
    <name type="scientific">Xylanibacillus composti</name>
    <dbReference type="NCBI Taxonomy" id="1572762"/>
    <lineage>
        <taxon>Bacteria</taxon>
        <taxon>Bacillati</taxon>
        <taxon>Bacillota</taxon>
        <taxon>Bacilli</taxon>
        <taxon>Bacillales</taxon>
        <taxon>Paenibacillaceae</taxon>
        <taxon>Xylanibacillus</taxon>
    </lineage>
</organism>
<evidence type="ECO:0000313" key="12">
    <source>
        <dbReference type="EMBL" id="GIQ69377.1"/>
    </source>
</evidence>
<evidence type="ECO:0000256" key="8">
    <source>
        <dbReference type="PIRSR" id="PIRSR618044-2"/>
    </source>
</evidence>
<dbReference type="Proteomes" id="UP000677918">
    <property type="component" value="Unassembled WGS sequence"/>
</dbReference>
<dbReference type="InterPro" id="IPR018044">
    <property type="entry name" value="Peptidase_S11"/>
</dbReference>
<evidence type="ECO:0000313" key="13">
    <source>
        <dbReference type="Proteomes" id="UP000677918"/>
    </source>
</evidence>
<feature type="chain" id="PRO_5038385701" evidence="10">
    <location>
        <begin position="26"/>
        <end position="391"/>
    </location>
</feature>
<dbReference type="InterPro" id="IPR001967">
    <property type="entry name" value="Peptidase_S11_N"/>
</dbReference>
<keyword evidence="6" id="KW-0961">Cell wall biogenesis/degradation</keyword>
<dbReference type="PRINTS" id="PR00725">
    <property type="entry name" value="DADACBPTASE1"/>
</dbReference>
<dbReference type="GO" id="GO:0006508">
    <property type="term" value="P:proteolysis"/>
    <property type="evidence" value="ECO:0007669"/>
    <property type="project" value="InterPro"/>
</dbReference>
<dbReference type="GO" id="GO:0009002">
    <property type="term" value="F:serine-type D-Ala-D-Ala carboxypeptidase activity"/>
    <property type="evidence" value="ECO:0007669"/>
    <property type="project" value="InterPro"/>
</dbReference>
<keyword evidence="5" id="KW-0573">Peptidoglycan synthesis</keyword>
<dbReference type="GO" id="GO:0071555">
    <property type="term" value="P:cell wall organization"/>
    <property type="evidence" value="ECO:0007669"/>
    <property type="project" value="UniProtKB-KW"/>
</dbReference>
<evidence type="ECO:0000256" key="4">
    <source>
        <dbReference type="ARBA" id="ARBA00022960"/>
    </source>
</evidence>
<dbReference type="PANTHER" id="PTHR21581">
    <property type="entry name" value="D-ALANYL-D-ALANINE CARBOXYPEPTIDASE"/>
    <property type="match status" value="1"/>
</dbReference>
<dbReference type="EMBL" id="BOVK01000027">
    <property type="protein sequence ID" value="GIQ69377.1"/>
    <property type="molecule type" value="Genomic_DNA"/>
</dbReference>
<comment type="caution">
    <text evidence="12">The sequence shown here is derived from an EMBL/GenBank/DDBJ whole genome shotgun (WGS) entry which is preliminary data.</text>
</comment>
<dbReference type="Gene3D" id="3.40.710.10">
    <property type="entry name" value="DD-peptidase/beta-lactamase superfamily"/>
    <property type="match status" value="1"/>
</dbReference>
<dbReference type="GO" id="GO:0009252">
    <property type="term" value="P:peptidoglycan biosynthetic process"/>
    <property type="evidence" value="ECO:0007669"/>
    <property type="project" value="UniProtKB-KW"/>
</dbReference>
<dbReference type="GO" id="GO:0008360">
    <property type="term" value="P:regulation of cell shape"/>
    <property type="evidence" value="ECO:0007669"/>
    <property type="project" value="UniProtKB-KW"/>
</dbReference>
<evidence type="ECO:0000256" key="5">
    <source>
        <dbReference type="ARBA" id="ARBA00022984"/>
    </source>
</evidence>
<sequence length="391" mass="42512">MKALVKQIGMTGMAVLMLLTHVAGAAPAVHADHPRIGTHAQAAALIDVESGRILYSHNGDKPMLIASLTKVMTAIVAIEHGNLEDEVTVGRNAVGKEGSSIYLKLGEKMSLENLLYGLMLRSGNDAATAIAEHVGGSIEGFAFLMNQKAEEIGMTNSHFVNPHGLDAKDHYASANDMAKLTAYALRNKSFRQIVSTKVKKAPNPHEDWDYVWHNKNKMLRFYDGADGVKTGYTKAAGRCLISSATQGGRQLAVVTLNDGNDWLDHRHVLDWGFQYFPHRTLIKRGSAIQGTGLRAAADFSYPLVEEERSELSSSVETLDEKSLDYRLGKRGELVIKLRGEVIGRVPLLAADDPVWQEEKQVAASAGMSSGAGSYQQTLTALVRALFTGETR</sequence>
<feature type="signal peptide" evidence="10">
    <location>
        <begin position="1"/>
        <end position="25"/>
    </location>
</feature>
<evidence type="ECO:0000256" key="3">
    <source>
        <dbReference type="ARBA" id="ARBA00022801"/>
    </source>
</evidence>
<reference evidence="12" key="1">
    <citation type="submission" date="2021-04" db="EMBL/GenBank/DDBJ databases">
        <title>Draft genome sequence of Xylanibacillus composti strain K13.</title>
        <authorList>
            <person name="Uke A."/>
            <person name="Chhe C."/>
            <person name="Baramee S."/>
            <person name="Kosugi A."/>
        </authorList>
    </citation>
    <scope>NUCLEOTIDE SEQUENCE</scope>
    <source>
        <strain evidence="12">K13</strain>
    </source>
</reference>
<name>A0A8J4H1S8_9BACL</name>
<evidence type="ECO:0000256" key="7">
    <source>
        <dbReference type="PIRSR" id="PIRSR618044-1"/>
    </source>
</evidence>
<evidence type="ECO:0000259" key="11">
    <source>
        <dbReference type="Pfam" id="PF00768"/>
    </source>
</evidence>
<feature type="active site" evidence="7">
    <location>
        <position position="122"/>
    </location>
</feature>
<gene>
    <name evidence="12" type="primary">dacB</name>
    <name evidence="12" type="ORF">XYCOK13_22010</name>
</gene>
<comment type="similarity">
    <text evidence="1 9">Belongs to the peptidase S11 family.</text>
</comment>
<keyword evidence="3" id="KW-0378">Hydrolase</keyword>
<dbReference type="AlphaFoldDB" id="A0A8J4H1S8"/>
<keyword evidence="12" id="KW-0645">Protease</keyword>
<feature type="active site" description="Proton acceptor" evidence="7">
    <location>
        <position position="70"/>
    </location>
</feature>
<keyword evidence="2 10" id="KW-0732">Signal</keyword>
<evidence type="ECO:0000256" key="6">
    <source>
        <dbReference type="ARBA" id="ARBA00023316"/>
    </source>
</evidence>